<dbReference type="AlphaFoldDB" id="A0AA95SBH0"/>
<feature type="transmembrane region" description="Helical" evidence="5">
    <location>
        <begin position="364"/>
        <end position="383"/>
    </location>
</feature>
<dbReference type="Gene3D" id="3.40.1710.10">
    <property type="entry name" value="abc type-2 transporter like domain"/>
    <property type="match status" value="1"/>
</dbReference>
<reference evidence="7" key="1">
    <citation type="submission" date="2023-05" db="EMBL/GenBank/DDBJ databases">
        <title>Comparative genomics of Bacillaceae isolates and their secondary metabolite potential.</title>
        <authorList>
            <person name="Song L."/>
            <person name="Nielsen L.J."/>
            <person name="Mohite O."/>
            <person name="Xu X."/>
            <person name="Weber T."/>
            <person name="Kovacs A.T."/>
        </authorList>
    </citation>
    <scope>NUCLEOTIDE SEQUENCE</scope>
    <source>
        <strain evidence="7">XLM17</strain>
    </source>
</reference>
<dbReference type="PANTHER" id="PTHR43077">
    <property type="entry name" value="TRANSPORT PERMEASE YVFS-RELATED"/>
    <property type="match status" value="1"/>
</dbReference>
<feature type="transmembrane region" description="Helical" evidence="5">
    <location>
        <begin position="280"/>
        <end position="301"/>
    </location>
</feature>
<organism evidence="7 8">
    <name type="scientific">Neobacillus novalis</name>
    <dbReference type="NCBI Taxonomy" id="220687"/>
    <lineage>
        <taxon>Bacteria</taxon>
        <taxon>Bacillati</taxon>
        <taxon>Bacillota</taxon>
        <taxon>Bacilli</taxon>
        <taxon>Bacillales</taxon>
        <taxon>Bacillaceae</taxon>
        <taxon>Neobacillus</taxon>
    </lineage>
</organism>
<feature type="domain" description="ABC-2 type transporter transmembrane" evidence="6">
    <location>
        <begin position="12"/>
        <end position="380"/>
    </location>
</feature>
<evidence type="ECO:0000256" key="2">
    <source>
        <dbReference type="ARBA" id="ARBA00022692"/>
    </source>
</evidence>
<evidence type="ECO:0000256" key="3">
    <source>
        <dbReference type="ARBA" id="ARBA00022989"/>
    </source>
</evidence>
<evidence type="ECO:0000313" key="8">
    <source>
        <dbReference type="Proteomes" id="UP001178288"/>
    </source>
</evidence>
<keyword evidence="3 5" id="KW-1133">Transmembrane helix</keyword>
<feature type="transmembrane region" description="Helical" evidence="5">
    <location>
        <begin position="209"/>
        <end position="228"/>
    </location>
</feature>
<feature type="transmembrane region" description="Helical" evidence="5">
    <location>
        <begin position="7"/>
        <end position="26"/>
    </location>
</feature>
<dbReference type="RefSeq" id="WP_066094890.1">
    <property type="nucleotide sequence ID" value="NZ_CP126114.1"/>
</dbReference>
<evidence type="ECO:0000256" key="1">
    <source>
        <dbReference type="ARBA" id="ARBA00004141"/>
    </source>
</evidence>
<evidence type="ECO:0000313" key="7">
    <source>
        <dbReference type="EMBL" id="WHY86534.1"/>
    </source>
</evidence>
<evidence type="ECO:0000256" key="5">
    <source>
        <dbReference type="SAM" id="Phobius"/>
    </source>
</evidence>
<name>A0AA95SBH0_9BACI</name>
<dbReference type="Proteomes" id="UP001178288">
    <property type="component" value="Chromosome"/>
</dbReference>
<keyword evidence="2 5" id="KW-0812">Transmembrane</keyword>
<dbReference type="KEGG" id="nnv:QNH39_01150"/>
<feature type="transmembrane region" description="Helical" evidence="5">
    <location>
        <begin position="308"/>
        <end position="331"/>
    </location>
</feature>
<dbReference type="GO" id="GO:0016020">
    <property type="term" value="C:membrane"/>
    <property type="evidence" value="ECO:0007669"/>
    <property type="project" value="UniProtKB-SubCell"/>
</dbReference>
<dbReference type="PANTHER" id="PTHR43077:SF5">
    <property type="entry name" value="PHAGE INFECTION PROTEIN"/>
    <property type="match status" value="1"/>
</dbReference>
<evidence type="ECO:0000259" key="6">
    <source>
        <dbReference type="Pfam" id="PF12698"/>
    </source>
</evidence>
<dbReference type="GO" id="GO:0140359">
    <property type="term" value="F:ABC-type transporter activity"/>
    <property type="evidence" value="ECO:0007669"/>
    <property type="project" value="InterPro"/>
</dbReference>
<keyword evidence="4 5" id="KW-0472">Membrane</keyword>
<sequence length="398" mass="43331">MFKNKLVLVSPIIALAVIFIFSLTLFPSVQPKPKNLPIAIVNEDEGVELPNQPKMNMGQTIVEMMQKTSTSTSTKDEEPAVKWVEVKSSNAVQKGLDNQKYYAALVIPKDFSAKQASLRTPAPSAPEIQILINQGMNMAAATMAGQVLNGVVDNMNNTVRNQLLDGFEKQGATLTAKQAASLAVPITKKVTNVNEIGTNSANGNAPISLFQPLWMASLASAAILFIAISKMPITTRKEKLVTKAGQIIMSAIVALVIGFGFTWIAKGMVGLNIPDFMDTALFLTITSFTFILMILAVLSLVGIKGIGFFALLLFFGGPILAMAPEMMSPFYRDWIYSWLPMRFMVDGLRKIFFFGEGLTWNTPISVLVWIGLAGMIVILGTALKRNKVKEVGSDSRNM</sequence>
<dbReference type="EMBL" id="CP126114">
    <property type="protein sequence ID" value="WHY86534.1"/>
    <property type="molecule type" value="Genomic_DNA"/>
</dbReference>
<accession>A0AA95SBH0</accession>
<keyword evidence="8" id="KW-1185">Reference proteome</keyword>
<gene>
    <name evidence="7" type="ORF">QNH39_01150</name>
</gene>
<feature type="transmembrane region" description="Helical" evidence="5">
    <location>
        <begin position="240"/>
        <end position="265"/>
    </location>
</feature>
<dbReference type="InterPro" id="IPR051328">
    <property type="entry name" value="T7SS_ABC-Transporter"/>
</dbReference>
<evidence type="ECO:0000256" key="4">
    <source>
        <dbReference type="ARBA" id="ARBA00023136"/>
    </source>
</evidence>
<comment type="subcellular location">
    <subcellularLocation>
        <location evidence="1">Membrane</location>
        <topology evidence="1">Multi-pass membrane protein</topology>
    </subcellularLocation>
</comment>
<dbReference type="InterPro" id="IPR013525">
    <property type="entry name" value="ABC2_TM"/>
</dbReference>
<proteinExistence type="predicted"/>
<dbReference type="Pfam" id="PF12698">
    <property type="entry name" value="ABC2_membrane_3"/>
    <property type="match status" value="1"/>
</dbReference>
<protein>
    <submittedName>
        <fullName evidence="7">DUF3533 domain-containing protein</fullName>
    </submittedName>
</protein>